<proteinExistence type="predicted"/>
<evidence type="ECO:0000313" key="2">
    <source>
        <dbReference type="Proteomes" id="UP000198755"/>
    </source>
</evidence>
<dbReference type="Proteomes" id="UP000198755">
    <property type="component" value="Unassembled WGS sequence"/>
</dbReference>
<gene>
    <name evidence="1" type="ORF">SAMN05444581_13512</name>
</gene>
<name>A0A1I4D4G2_9HYPH</name>
<evidence type="ECO:0000313" key="1">
    <source>
        <dbReference type="EMBL" id="SFK87307.1"/>
    </source>
</evidence>
<accession>A0A1I4D4G2</accession>
<sequence length="103" mass="11258">MFLDSGSRDYVKQLHNELLLAVKKLRRSGKLVQSICVAIQKRRPNDKLAENLLATVTCLDQELTDANLDAQMLEPKAECLANSGPACAILVLPTSRPPASKIS</sequence>
<keyword evidence="2" id="KW-1185">Reference proteome</keyword>
<protein>
    <submittedName>
        <fullName evidence="1">Uncharacterized protein</fullName>
    </submittedName>
</protein>
<reference evidence="1 2" key="1">
    <citation type="submission" date="2016-10" db="EMBL/GenBank/DDBJ databases">
        <authorList>
            <person name="de Groot N.N."/>
        </authorList>
    </citation>
    <scope>NUCLEOTIDE SEQUENCE [LARGE SCALE GENOMIC DNA]</scope>
    <source>
        <strain evidence="1 2">NE2</strain>
    </source>
</reference>
<dbReference type="EMBL" id="FOSN01000035">
    <property type="protein sequence ID" value="SFK87307.1"/>
    <property type="molecule type" value="Genomic_DNA"/>
</dbReference>
<organism evidence="1 2">
    <name type="scientific">Methylocapsa palsarum</name>
    <dbReference type="NCBI Taxonomy" id="1612308"/>
    <lineage>
        <taxon>Bacteria</taxon>
        <taxon>Pseudomonadati</taxon>
        <taxon>Pseudomonadota</taxon>
        <taxon>Alphaproteobacteria</taxon>
        <taxon>Hyphomicrobiales</taxon>
        <taxon>Beijerinckiaceae</taxon>
        <taxon>Methylocapsa</taxon>
    </lineage>
</organism>
<dbReference type="AlphaFoldDB" id="A0A1I4D4G2"/>